<dbReference type="EMBL" id="JACEZU010000001">
    <property type="protein sequence ID" value="MBA5685734.1"/>
    <property type="molecule type" value="Genomic_DNA"/>
</dbReference>
<dbReference type="InterPro" id="IPR027381">
    <property type="entry name" value="LytR/CpsA/Psr_C"/>
</dbReference>
<accession>A0A7W2F623</accession>
<dbReference type="RefSeq" id="WP_182151497.1">
    <property type="nucleotide sequence ID" value="NZ_JACEZU010000001.1"/>
</dbReference>
<gene>
    <name evidence="3" type="ORF">H3H39_01545</name>
</gene>
<feature type="domain" description="LytR/CpsA/Psr regulator C-terminal" evidence="2">
    <location>
        <begin position="152"/>
        <end position="236"/>
    </location>
</feature>
<evidence type="ECO:0000313" key="4">
    <source>
        <dbReference type="Proteomes" id="UP000573499"/>
    </source>
</evidence>
<proteinExistence type="predicted"/>
<dbReference type="Gene3D" id="3.30.70.2390">
    <property type="match status" value="1"/>
</dbReference>
<evidence type="ECO:0000256" key="1">
    <source>
        <dbReference type="SAM" id="SignalP"/>
    </source>
</evidence>
<dbReference type="Proteomes" id="UP000573499">
    <property type="component" value="Unassembled WGS sequence"/>
</dbReference>
<evidence type="ECO:0000313" key="3">
    <source>
        <dbReference type="EMBL" id="MBA5685734.1"/>
    </source>
</evidence>
<keyword evidence="4" id="KW-1185">Reference proteome</keyword>
<reference evidence="3 4" key="1">
    <citation type="submission" date="2020-07" db="EMBL/GenBank/DDBJ databases">
        <title>Novel species isolated from subtropical streams in China.</title>
        <authorList>
            <person name="Lu H."/>
        </authorList>
    </citation>
    <scope>NUCLEOTIDE SEQUENCE [LARGE SCALE GENOMIC DNA]</scope>
    <source>
        <strain evidence="3 4">LX47W</strain>
    </source>
</reference>
<evidence type="ECO:0000259" key="2">
    <source>
        <dbReference type="Pfam" id="PF13399"/>
    </source>
</evidence>
<keyword evidence="1" id="KW-0732">Signal</keyword>
<name>A0A7W2F623_9BURK</name>
<comment type="caution">
    <text evidence="3">The sequence shown here is derived from an EMBL/GenBank/DDBJ whole genome shotgun (WGS) entry which is preliminary data.</text>
</comment>
<sequence length="249" mass="25895">MRAVIRLLSATCAGTALLACGSVGVAPPPAPAAYPLADEGEQLVTALEQACLRDPLNPGHWEHLAQALERQGQGARAALMRRQAQSLRAHDAASDYALLAGESAAPAAARTPRTEVVAIGGAMVQLRRVVAGAPPASPSPASPALAEGNLPVRLEISNGNGVTGMAAALARTMRGDDVKVVRLTNVRPYAVPVSRIEYQVDQQAAAQALAARLGMTASAPLEGPQRAEVRIVLGRDMLSAAVLRQRYLK</sequence>
<dbReference type="PROSITE" id="PS51257">
    <property type="entry name" value="PROKAR_LIPOPROTEIN"/>
    <property type="match status" value="1"/>
</dbReference>
<dbReference type="AlphaFoldDB" id="A0A7W2F623"/>
<organism evidence="3 4">
    <name type="scientific">Rugamonas apoptosis</name>
    <dbReference type="NCBI Taxonomy" id="2758570"/>
    <lineage>
        <taxon>Bacteria</taxon>
        <taxon>Pseudomonadati</taxon>
        <taxon>Pseudomonadota</taxon>
        <taxon>Betaproteobacteria</taxon>
        <taxon>Burkholderiales</taxon>
        <taxon>Oxalobacteraceae</taxon>
        <taxon>Telluria group</taxon>
        <taxon>Rugamonas</taxon>
    </lineage>
</organism>
<protein>
    <submittedName>
        <fullName evidence="3">LytR C-terminal domain-containing protein</fullName>
    </submittedName>
</protein>
<feature type="signal peptide" evidence="1">
    <location>
        <begin position="1"/>
        <end position="32"/>
    </location>
</feature>
<feature type="chain" id="PRO_5031433068" evidence="1">
    <location>
        <begin position="33"/>
        <end position="249"/>
    </location>
</feature>
<dbReference type="Pfam" id="PF13399">
    <property type="entry name" value="LytR_C"/>
    <property type="match status" value="1"/>
</dbReference>